<feature type="region of interest" description="Disordered" evidence="1">
    <location>
        <begin position="1"/>
        <end position="27"/>
    </location>
</feature>
<evidence type="ECO:0000313" key="3">
    <source>
        <dbReference type="EMBL" id="ELZ73574.1"/>
    </source>
</evidence>
<comment type="caution">
    <text evidence="3">The sequence shown here is derived from an EMBL/GenBank/DDBJ whole genome shotgun (WGS) entry which is preliminary data.</text>
</comment>
<feature type="domain" description="Archaeal flagella protein FlaD/E" evidence="2">
    <location>
        <begin position="58"/>
        <end position="130"/>
    </location>
</feature>
<name>M0GRS4_HALL2</name>
<sequence>MPRESRHPTDADGPTGPGLRRNSGARSFDWVDAPTNRAWSDVAHERLLATTAAVTSDGEPFLDEIPRTPRAERVLLDWCVHLVERLGGRGALEMASYYRDIGWIGDEPHDTIRERVVSFTVPADFEDAPTSRTRRQKRTTSAVSPTSLGCRRWPSRSESPPASTAAQRPSSRPMMRC</sequence>
<evidence type="ECO:0000313" key="4">
    <source>
        <dbReference type="Proteomes" id="UP000011535"/>
    </source>
</evidence>
<dbReference type="Proteomes" id="UP000011535">
    <property type="component" value="Unassembled WGS sequence"/>
</dbReference>
<dbReference type="AlphaFoldDB" id="M0GRS4"/>
<gene>
    <name evidence="3" type="ORF">C456_10949</name>
</gene>
<accession>M0GRS4</accession>
<feature type="compositionally biased region" description="Basic and acidic residues" evidence="1">
    <location>
        <begin position="1"/>
        <end position="10"/>
    </location>
</feature>
<dbReference type="EMBL" id="AOLH01000017">
    <property type="protein sequence ID" value="ELZ73574.1"/>
    <property type="molecule type" value="Genomic_DNA"/>
</dbReference>
<reference evidence="3 4" key="1">
    <citation type="journal article" date="2014" name="PLoS Genet.">
        <title>Phylogenetically driven sequencing of extremely halophilic archaea reveals strategies for static and dynamic osmo-response.</title>
        <authorList>
            <person name="Becker E.A."/>
            <person name="Seitzer P.M."/>
            <person name="Tritt A."/>
            <person name="Larsen D."/>
            <person name="Krusor M."/>
            <person name="Yao A.I."/>
            <person name="Wu D."/>
            <person name="Madern D."/>
            <person name="Eisen J.A."/>
            <person name="Darling A.E."/>
            <person name="Facciotti M.T."/>
        </authorList>
    </citation>
    <scope>NUCLEOTIDE SEQUENCE [LARGE SCALE GENOMIC DNA]</scope>
    <source>
        <strain evidence="4">DSM 14919 / CCM 7023 / CIP 107410 / JCM 9276 / NCIMB 13854 / Aa 2.2</strain>
    </source>
</reference>
<dbReference type="InterPro" id="IPR006752">
    <property type="entry name" value="Arch_fla_DE"/>
</dbReference>
<dbReference type="PATRIC" id="fig|1230452.3.peg.2121"/>
<dbReference type="Pfam" id="PF04659">
    <property type="entry name" value="Arch_fla_DE"/>
    <property type="match status" value="1"/>
</dbReference>
<protein>
    <submittedName>
        <fullName evidence="3">Fla cluster protein FlaD2</fullName>
    </submittedName>
</protein>
<evidence type="ECO:0000256" key="1">
    <source>
        <dbReference type="SAM" id="MobiDB-lite"/>
    </source>
</evidence>
<feature type="region of interest" description="Disordered" evidence="1">
    <location>
        <begin position="127"/>
        <end position="177"/>
    </location>
</feature>
<organism evidence="3 4">
    <name type="scientific">Haloferax lucentense (strain DSM 14919 / JCM 9276 / NCIMB 13854 / Aa 2.2)</name>
    <name type="common">Haloferax alicantei</name>
    <dbReference type="NCBI Taxonomy" id="1230452"/>
    <lineage>
        <taxon>Archaea</taxon>
        <taxon>Methanobacteriati</taxon>
        <taxon>Methanobacteriota</taxon>
        <taxon>Stenosarchaea group</taxon>
        <taxon>Halobacteria</taxon>
        <taxon>Halobacteriales</taxon>
        <taxon>Haloferacaceae</taxon>
        <taxon>Haloferax</taxon>
    </lineage>
</organism>
<feature type="compositionally biased region" description="Polar residues" evidence="1">
    <location>
        <begin position="156"/>
        <end position="170"/>
    </location>
</feature>
<evidence type="ECO:0000259" key="2">
    <source>
        <dbReference type="Pfam" id="PF04659"/>
    </source>
</evidence>
<proteinExistence type="predicted"/>
<dbReference type="GO" id="GO:0097588">
    <property type="term" value="P:archaeal or bacterial-type flagellum-dependent cell motility"/>
    <property type="evidence" value="ECO:0007669"/>
    <property type="project" value="InterPro"/>
</dbReference>